<evidence type="ECO:0008006" key="8">
    <source>
        <dbReference type="Google" id="ProtNLM"/>
    </source>
</evidence>
<feature type="transmembrane region" description="Helical" evidence="5">
    <location>
        <begin position="31"/>
        <end position="53"/>
    </location>
</feature>
<keyword evidence="3 5" id="KW-1133">Transmembrane helix</keyword>
<dbReference type="InterPro" id="IPR003825">
    <property type="entry name" value="Colicin-V_CvpA"/>
</dbReference>
<keyword evidence="4 5" id="KW-0472">Membrane</keyword>
<gene>
    <name evidence="6" type="ORF">A2563_01560</name>
</gene>
<name>A0A1F6PBD4_9BACT</name>
<evidence type="ECO:0000256" key="4">
    <source>
        <dbReference type="ARBA" id="ARBA00023136"/>
    </source>
</evidence>
<feature type="transmembrane region" description="Helical" evidence="5">
    <location>
        <begin position="6"/>
        <end position="24"/>
    </location>
</feature>
<dbReference type="STRING" id="1798705.A2563_01560"/>
<dbReference type="PANTHER" id="PTHR37306:SF1">
    <property type="entry name" value="COLICIN V PRODUCTION PROTEIN"/>
    <property type="match status" value="1"/>
</dbReference>
<feature type="transmembrane region" description="Helical" evidence="5">
    <location>
        <begin position="65"/>
        <end position="86"/>
    </location>
</feature>
<evidence type="ECO:0000256" key="2">
    <source>
        <dbReference type="ARBA" id="ARBA00022692"/>
    </source>
</evidence>
<dbReference type="GO" id="GO:0016020">
    <property type="term" value="C:membrane"/>
    <property type="evidence" value="ECO:0007669"/>
    <property type="project" value="UniProtKB-SubCell"/>
</dbReference>
<accession>A0A1F6PBD4</accession>
<evidence type="ECO:0000313" key="7">
    <source>
        <dbReference type="Proteomes" id="UP000176634"/>
    </source>
</evidence>
<protein>
    <recommendedName>
        <fullName evidence="8">Colicin V production protein</fullName>
    </recommendedName>
</protein>
<evidence type="ECO:0000256" key="1">
    <source>
        <dbReference type="ARBA" id="ARBA00004141"/>
    </source>
</evidence>
<comment type="caution">
    <text evidence="6">The sequence shown here is derived from an EMBL/GenBank/DDBJ whole genome shotgun (WGS) entry which is preliminary data.</text>
</comment>
<proteinExistence type="predicted"/>
<dbReference type="GO" id="GO:0009403">
    <property type="term" value="P:toxin biosynthetic process"/>
    <property type="evidence" value="ECO:0007669"/>
    <property type="project" value="InterPro"/>
</dbReference>
<feature type="transmembrane region" description="Helical" evidence="5">
    <location>
        <begin position="106"/>
        <end position="127"/>
    </location>
</feature>
<dbReference type="EMBL" id="MFRA01000001">
    <property type="protein sequence ID" value="OGH93273.1"/>
    <property type="molecule type" value="Genomic_DNA"/>
</dbReference>
<evidence type="ECO:0000256" key="5">
    <source>
        <dbReference type="SAM" id="Phobius"/>
    </source>
</evidence>
<keyword evidence="2 5" id="KW-0812">Transmembrane</keyword>
<comment type="subcellular location">
    <subcellularLocation>
        <location evidence="1">Membrane</location>
        <topology evidence="1">Multi-pass membrane protein</topology>
    </subcellularLocation>
</comment>
<sequence length="174" mass="19239">MSIFDIALLIIVAGFALFGLWFGLVHTLGSLIGTIVGVYLASRFYGVVANWIINFTGWNQNYITVIVFIVSFLLITRLVGFVFWLLQKFLSIFTSLPFIKGLDRILGMVFGAIEGALVVGISLYFIARFPISLMFMGGLAESQVAPPLVRLASILIPLFPEALRMLRSTVESLI</sequence>
<reference evidence="6 7" key="1">
    <citation type="journal article" date="2016" name="Nat. Commun.">
        <title>Thousands of microbial genomes shed light on interconnected biogeochemical processes in an aquifer system.</title>
        <authorList>
            <person name="Anantharaman K."/>
            <person name="Brown C.T."/>
            <person name="Hug L.A."/>
            <person name="Sharon I."/>
            <person name="Castelle C.J."/>
            <person name="Probst A.J."/>
            <person name="Thomas B.C."/>
            <person name="Singh A."/>
            <person name="Wilkins M.J."/>
            <person name="Karaoz U."/>
            <person name="Brodie E.L."/>
            <person name="Williams K.H."/>
            <person name="Hubbard S.S."/>
            <person name="Banfield J.F."/>
        </authorList>
    </citation>
    <scope>NUCLEOTIDE SEQUENCE [LARGE SCALE GENOMIC DNA]</scope>
</reference>
<dbReference type="Pfam" id="PF02674">
    <property type="entry name" value="Colicin_V"/>
    <property type="match status" value="1"/>
</dbReference>
<evidence type="ECO:0000256" key="3">
    <source>
        <dbReference type="ARBA" id="ARBA00022989"/>
    </source>
</evidence>
<dbReference type="AlphaFoldDB" id="A0A1F6PBD4"/>
<dbReference type="Proteomes" id="UP000176634">
    <property type="component" value="Unassembled WGS sequence"/>
</dbReference>
<evidence type="ECO:0000313" key="6">
    <source>
        <dbReference type="EMBL" id="OGH93273.1"/>
    </source>
</evidence>
<organism evidence="6 7">
    <name type="scientific">Candidatus Magasanikbacteria bacterium RIFOXYD1_FULL_40_23</name>
    <dbReference type="NCBI Taxonomy" id="1798705"/>
    <lineage>
        <taxon>Bacteria</taxon>
        <taxon>Candidatus Magasanikiibacteriota</taxon>
    </lineage>
</organism>
<dbReference type="PANTHER" id="PTHR37306">
    <property type="entry name" value="COLICIN V PRODUCTION PROTEIN"/>
    <property type="match status" value="1"/>
</dbReference>